<protein>
    <submittedName>
        <fullName evidence="5">Helix-turn-helix domain-containing protein</fullName>
    </submittedName>
</protein>
<name>A0ABV7TI82_9RHOB</name>
<comment type="caution">
    <text evidence="5">The sequence shown here is derived from an EMBL/GenBank/DDBJ whole genome shotgun (WGS) entry which is preliminary data.</text>
</comment>
<sequence length="321" mass="34473">MPQIHLSLLRPFVAELRARGIDPECALAAAGLNEAEMFDDQAVVHAMPAYHFLESCAVHAADPHFAATVAEKRQPGEWQAVQTALRSANSFGDFLTFFIGRVNETALSAELFLETRAEFSCLGESHSFVPPLPPAQNDAYMATIALKVLQAGLGPLVQLEQVAVTVNDPQALPPTLGPIQKNAGGSEGFRLRFPSSWLVCGIAEGEDDTGEVLEGAGFLSGFRTVLARHIDQGGLSADEAARVAGVSRWKLSRLLAAEGTDISTEITRARIDHARKCLINTGHSVESIARSLGYSDASNFARAFNRATGMSPSSFRKQERG</sequence>
<keyword evidence="6" id="KW-1185">Reference proteome</keyword>
<dbReference type="PROSITE" id="PS01124">
    <property type="entry name" value="HTH_ARAC_FAMILY_2"/>
    <property type="match status" value="1"/>
</dbReference>
<dbReference type="Pfam" id="PF12625">
    <property type="entry name" value="Arabinose_bd"/>
    <property type="match status" value="1"/>
</dbReference>
<dbReference type="SUPFAM" id="SSF46689">
    <property type="entry name" value="Homeodomain-like"/>
    <property type="match status" value="1"/>
</dbReference>
<dbReference type="InterPro" id="IPR018060">
    <property type="entry name" value="HTH_AraC"/>
</dbReference>
<dbReference type="Proteomes" id="UP001595629">
    <property type="component" value="Unassembled WGS sequence"/>
</dbReference>
<accession>A0ABV7TI82</accession>
<dbReference type="InterPro" id="IPR032687">
    <property type="entry name" value="AraC-type_N"/>
</dbReference>
<evidence type="ECO:0000259" key="4">
    <source>
        <dbReference type="PROSITE" id="PS01124"/>
    </source>
</evidence>
<evidence type="ECO:0000256" key="1">
    <source>
        <dbReference type="ARBA" id="ARBA00023015"/>
    </source>
</evidence>
<reference evidence="6" key="1">
    <citation type="journal article" date="2019" name="Int. J. Syst. Evol. Microbiol.">
        <title>The Global Catalogue of Microorganisms (GCM) 10K type strain sequencing project: providing services to taxonomists for standard genome sequencing and annotation.</title>
        <authorList>
            <consortium name="The Broad Institute Genomics Platform"/>
            <consortium name="The Broad Institute Genome Sequencing Center for Infectious Disease"/>
            <person name="Wu L."/>
            <person name="Ma J."/>
        </authorList>
    </citation>
    <scope>NUCLEOTIDE SEQUENCE [LARGE SCALE GENOMIC DNA]</scope>
    <source>
        <strain evidence="6">KCTC 42911</strain>
    </source>
</reference>
<organism evidence="5 6">
    <name type="scientific">Lutimaribacter marinistellae</name>
    <dbReference type="NCBI Taxonomy" id="1820329"/>
    <lineage>
        <taxon>Bacteria</taxon>
        <taxon>Pseudomonadati</taxon>
        <taxon>Pseudomonadota</taxon>
        <taxon>Alphaproteobacteria</taxon>
        <taxon>Rhodobacterales</taxon>
        <taxon>Roseobacteraceae</taxon>
        <taxon>Lutimaribacter</taxon>
    </lineage>
</organism>
<evidence type="ECO:0000313" key="6">
    <source>
        <dbReference type="Proteomes" id="UP001595629"/>
    </source>
</evidence>
<dbReference type="Pfam" id="PF12833">
    <property type="entry name" value="HTH_18"/>
    <property type="match status" value="1"/>
</dbReference>
<dbReference type="Gene3D" id="1.10.10.60">
    <property type="entry name" value="Homeodomain-like"/>
    <property type="match status" value="1"/>
</dbReference>
<dbReference type="PANTHER" id="PTHR47894:SF1">
    <property type="entry name" value="HTH-TYPE TRANSCRIPTIONAL REGULATOR VQSM"/>
    <property type="match status" value="1"/>
</dbReference>
<dbReference type="RefSeq" id="WP_386735814.1">
    <property type="nucleotide sequence ID" value="NZ_JBHRXI010000010.1"/>
</dbReference>
<proteinExistence type="predicted"/>
<dbReference type="PROSITE" id="PS00041">
    <property type="entry name" value="HTH_ARAC_FAMILY_1"/>
    <property type="match status" value="1"/>
</dbReference>
<keyword evidence="2" id="KW-0238">DNA-binding</keyword>
<dbReference type="InterPro" id="IPR020449">
    <property type="entry name" value="Tscrpt_reg_AraC-type_HTH"/>
</dbReference>
<dbReference type="PANTHER" id="PTHR47894">
    <property type="entry name" value="HTH-TYPE TRANSCRIPTIONAL REGULATOR GADX"/>
    <property type="match status" value="1"/>
</dbReference>
<keyword evidence="3" id="KW-0804">Transcription</keyword>
<feature type="domain" description="HTH araC/xylS-type" evidence="4">
    <location>
        <begin position="220"/>
        <end position="318"/>
    </location>
</feature>
<evidence type="ECO:0000256" key="2">
    <source>
        <dbReference type="ARBA" id="ARBA00023125"/>
    </source>
</evidence>
<dbReference type="InterPro" id="IPR009057">
    <property type="entry name" value="Homeodomain-like_sf"/>
</dbReference>
<dbReference type="SMART" id="SM00342">
    <property type="entry name" value="HTH_ARAC"/>
    <property type="match status" value="1"/>
</dbReference>
<evidence type="ECO:0000313" key="5">
    <source>
        <dbReference type="EMBL" id="MFC3614128.1"/>
    </source>
</evidence>
<keyword evidence="1" id="KW-0805">Transcription regulation</keyword>
<dbReference type="InterPro" id="IPR018062">
    <property type="entry name" value="HTH_AraC-typ_CS"/>
</dbReference>
<evidence type="ECO:0000256" key="3">
    <source>
        <dbReference type="ARBA" id="ARBA00023163"/>
    </source>
</evidence>
<dbReference type="EMBL" id="JBHRXI010000010">
    <property type="protein sequence ID" value="MFC3614128.1"/>
    <property type="molecule type" value="Genomic_DNA"/>
</dbReference>
<gene>
    <name evidence="5" type="ORF">ACFORG_10185</name>
</gene>
<dbReference type="PRINTS" id="PR00032">
    <property type="entry name" value="HTHARAC"/>
</dbReference>